<feature type="transmembrane region" description="Helical" evidence="1">
    <location>
        <begin position="157"/>
        <end position="180"/>
    </location>
</feature>
<evidence type="ECO:0000313" key="4">
    <source>
        <dbReference type="Proteomes" id="UP000565441"/>
    </source>
</evidence>
<organism evidence="3 4">
    <name type="scientific">Tricholomella constricta</name>
    <dbReference type="NCBI Taxonomy" id="117010"/>
    <lineage>
        <taxon>Eukaryota</taxon>
        <taxon>Fungi</taxon>
        <taxon>Dikarya</taxon>
        <taxon>Basidiomycota</taxon>
        <taxon>Agaricomycotina</taxon>
        <taxon>Agaricomycetes</taxon>
        <taxon>Agaricomycetidae</taxon>
        <taxon>Agaricales</taxon>
        <taxon>Tricholomatineae</taxon>
        <taxon>Lyophyllaceae</taxon>
        <taxon>Tricholomella</taxon>
    </lineage>
</organism>
<evidence type="ECO:0000313" key="3">
    <source>
        <dbReference type="EMBL" id="KAF5374103.1"/>
    </source>
</evidence>
<dbReference type="Proteomes" id="UP000565441">
    <property type="component" value="Unassembled WGS sequence"/>
</dbReference>
<keyword evidence="1" id="KW-0812">Transmembrane</keyword>
<dbReference type="PANTHER" id="PTHR40465">
    <property type="entry name" value="CHROMOSOME 1, WHOLE GENOME SHOTGUN SEQUENCE"/>
    <property type="match status" value="1"/>
</dbReference>
<feature type="transmembrane region" description="Helical" evidence="1">
    <location>
        <begin position="89"/>
        <end position="109"/>
    </location>
</feature>
<feature type="transmembrane region" description="Helical" evidence="1">
    <location>
        <begin position="49"/>
        <end position="69"/>
    </location>
</feature>
<feature type="transmembrane region" description="Helical" evidence="1">
    <location>
        <begin position="121"/>
        <end position="145"/>
    </location>
</feature>
<dbReference type="OrthoDB" id="2535105at2759"/>
<dbReference type="Pfam" id="PF20152">
    <property type="entry name" value="DUF6534"/>
    <property type="match status" value="1"/>
</dbReference>
<feature type="transmembrane region" description="Helical" evidence="1">
    <location>
        <begin position="231"/>
        <end position="252"/>
    </location>
</feature>
<dbReference type="PANTHER" id="PTHR40465:SF1">
    <property type="entry name" value="DUF6534 DOMAIN-CONTAINING PROTEIN"/>
    <property type="match status" value="1"/>
</dbReference>
<feature type="domain" description="DUF6534" evidence="2">
    <location>
        <begin position="169"/>
        <end position="256"/>
    </location>
</feature>
<keyword evidence="4" id="KW-1185">Reference proteome</keyword>
<evidence type="ECO:0000256" key="1">
    <source>
        <dbReference type="SAM" id="Phobius"/>
    </source>
</evidence>
<keyword evidence="1" id="KW-0472">Membrane</keyword>
<keyword evidence="1" id="KW-1133">Transmembrane helix</keyword>
<evidence type="ECO:0000259" key="2">
    <source>
        <dbReference type="Pfam" id="PF20152"/>
    </source>
</evidence>
<proteinExistence type="predicted"/>
<dbReference type="AlphaFoldDB" id="A0A8H5GZR0"/>
<dbReference type="InterPro" id="IPR045339">
    <property type="entry name" value="DUF6534"/>
</dbReference>
<reference evidence="3 4" key="1">
    <citation type="journal article" date="2020" name="ISME J.">
        <title>Uncovering the hidden diversity of litter-decomposition mechanisms in mushroom-forming fungi.</title>
        <authorList>
            <person name="Floudas D."/>
            <person name="Bentzer J."/>
            <person name="Ahren D."/>
            <person name="Johansson T."/>
            <person name="Persson P."/>
            <person name="Tunlid A."/>
        </authorList>
    </citation>
    <scope>NUCLEOTIDE SEQUENCE [LARGE SCALE GENOMIC DNA]</scope>
    <source>
        <strain evidence="3 4">CBS 661.87</strain>
    </source>
</reference>
<accession>A0A8H5GZR0</accession>
<feature type="transmembrane region" description="Helical" evidence="1">
    <location>
        <begin position="201"/>
        <end position="225"/>
    </location>
</feature>
<protein>
    <recommendedName>
        <fullName evidence="2">DUF6534 domain-containing protein</fullName>
    </recommendedName>
</protein>
<gene>
    <name evidence="3" type="ORF">D9615_008839</name>
</gene>
<sequence length="309" mass="33770">MATSNAVGLLLGPLLIGYTIGIFLFGLSSVQTYLYYQDFVNDPRLLRKLVAAVWIIDFAHQICCSHFVYSVIITSYGNVHLFDGLSPPGSVPAVIVLSTLSVGLVLAFYNYRIWIARGQWVTSIILFALLLVRIICGFIAAGYTANATSIAFSVNNYKWFATAAYIVGAVEDVIMTVALAHDWSTLRRSEVYKSARLIDRVVIWLVGTGIITSIMAIALVISFALKAQENLLWTVFNLPMPGFFANSLLVTLNARSTFNIAETTQTINVVSQFHAALSDPEKSASGVAVEVVVVSDTAKQEVKDQNLSK</sequence>
<name>A0A8H5GZR0_9AGAR</name>
<comment type="caution">
    <text evidence="3">The sequence shown here is derived from an EMBL/GenBank/DDBJ whole genome shotgun (WGS) entry which is preliminary data.</text>
</comment>
<feature type="transmembrane region" description="Helical" evidence="1">
    <location>
        <begin position="6"/>
        <end position="28"/>
    </location>
</feature>
<dbReference type="EMBL" id="JAACJP010000037">
    <property type="protein sequence ID" value="KAF5374103.1"/>
    <property type="molecule type" value="Genomic_DNA"/>
</dbReference>